<sequence>MKMAVTETVHEIILLLSKGLSNRKLYHSDHPRVVGYAREIVSLLHAYFVATEKEKLFIGIVDDFFIYDGKRIFGSDVSGKQLMDLAKSLDCGGFLMEKGLVLEEVKAFFDISSLQRVLHQDFEETQEVFKRHGIRHIKGGHHFRDKDEEIAGKSGKKWEGQKTIEEQQSVVQLYSMLFDVVNRAHSKAALSYQLDIDEARSVCEFMLRFSGRSFAEVLQYVHYPEYDGYTVGHSVRVASLAVYAGMRMRWKKKDILAMGTAGLLHDIGKAAIPDHILLKQGRLTAEEYRIIQKHPRKGVELLMEHSGVSSLQLTATWGHHIRFDRSGYPPQPSWAVRHPTTALLQICDVFEALTAVRPYKKAIMPVEAYAIMVADEGAFHPGLLASFIGMVGFYPPGTYVRLSDNRVGMVVRPGKMLDRPCVKIVATKEGESLDPQEQYEVNLGRNHPNSMNIQELLFDRTPDGKLMKKGS</sequence>
<dbReference type="SMART" id="SM00471">
    <property type="entry name" value="HDc"/>
    <property type="match status" value="1"/>
</dbReference>
<gene>
    <name evidence="2" type="ORF">DGMP_17490</name>
</gene>
<protein>
    <submittedName>
        <fullName evidence="2">Cyclic diguanylate phosphodiesterase</fullName>
    </submittedName>
</protein>
<accession>A0A8D5JRH6</accession>
<keyword evidence="3" id="KW-1185">Reference proteome</keyword>
<evidence type="ECO:0000313" key="2">
    <source>
        <dbReference type="EMBL" id="BCL61056.1"/>
    </source>
</evidence>
<proteinExistence type="predicted"/>
<evidence type="ECO:0000259" key="1">
    <source>
        <dbReference type="SMART" id="SM00471"/>
    </source>
</evidence>
<dbReference type="RefSeq" id="WP_228857120.1">
    <property type="nucleotide sequence ID" value="NZ_AP024086.1"/>
</dbReference>
<feature type="domain" description="HD/PDEase" evidence="1">
    <location>
        <begin position="226"/>
        <end position="362"/>
    </location>
</feature>
<dbReference type="PANTHER" id="PTHR43155:SF2">
    <property type="entry name" value="CYCLIC DI-GMP PHOSPHODIESTERASE PA4108"/>
    <property type="match status" value="1"/>
</dbReference>
<dbReference type="InterPro" id="IPR003607">
    <property type="entry name" value="HD/PDEase_dom"/>
</dbReference>
<dbReference type="Pfam" id="PF13487">
    <property type="entry name" value="HD_5"/>
    <property type="match status" value="1"/>
</dbReference>
<organism evidence="2 3">
    <name type="scientific">Desulfomarina profundi</name>
    <dbReference type="NCBI Taxonomy" id="2772557"/>
    <lineage>
        <taxon>Bacteria</taxon>
        <taxon>Pseudomonadati</taxon>
        <taxon>Thermodesulfobacteriota</taxon>
        <taxon>Desulfobulbia</taxon>
        <taxon>Desulfobulbales</taxon>
        <taxon>Desulfobulbaceae</taxon>
        <taxon>Desulfomarina</taxon>
    </lineage>
</organism>
<dbReference type="Proteomes" id="UP000826725">
    <property type="component" value="Chromosome"/>
</dbReference>
<dbReference type="AlphaFoldDB" id="A0A8D5JRH6"/>
<dbReference type="KEGG" id="dbk:DGMP_17490"/>
<evidence type="ECO:0000313" key="3">
    <source>
        <dbReference type="Proteomes" id="UP000826725"/>
    </source>
</evidence>
<dbReference type="EMBL" id="AP024086">
    <property type="protein sequence ID" value="BCL61056.1"/>
    <property type="molecule type" value="Genomic_DNA"/>
</dbReference>
<name>A0A8D5JRH6_9BACT</name>
<dbReference type="CDD" id="cd00077">
    <property type="entry name" value="HDc"/>
    <property type="match status" value="1"/>
</dbReference>
<dbReference type="PANTHER" id="PTHR43155">
    <property type="entry name" value="CYCLIC DI-GMP PHOSPHODIESTERASE PA4108-RELATED"/>
    <property type="match status" value="1"/>
</dbReference>
<reference evidence="2" key="1">
    <citation type="submission" date="2020-09" db="EMBL/GenBank/DDBJ databases">
        <title>Desulfogranum mesoprofundum gen. nov., sp. nov., a novel mesophilic, sulfate-reducing chemolithoautotroph isolated from a deep-sea hydrothermal vent chimney in the Suiyo Seamount.</title>
        <authorList>
            <person name="Hashimoto Y."/>
            <person name="Nakagawa S."/>
        </authorList>
    </citation>
    <scope>NUCLEOTIDE SEQUENCE</scope>
    <source>
        <strain evidence="2">KT2</strain>
    </source>
</reference>